<evidence type="ECO:0000259" key="6">
    <source>
        <dbReference type="PROSITE" id="PS51325"/>
    </source>
</evidence>
<proteinExistence type="inferred from homology"/>
<evidence type="ECO:0000256" key="3">
    <source>
        <dbReference type="ARBA" id="ARBA00023163"/>
    </source>
</evidence>
<keyword evidence="2 5" id="KW-0238">DNA-binding</keyword>
<keyword evidence="1 5" id="KW-0805">Transcription regulation</keyword>
<comment type="caution">
    <text evidence="7">The sequence shown here is derived from an EMBL/GenBank/DDBJ whole genome shotgun (WGS) entry which is preliminary data.</text>
</comment>
<keyword evidence="3 5" id="KW-0804">Transcription</keyword>
<accession>A0A2A9PA31</accession>
<evidence type="ECO:0000313" key="7">
    <source>
        <dbReference type="EMBL" id="PFH58375.1"/>
    </source>
</evidence>
<dbReference type="AlphaFoldDB" id="A0A2A9PA31"/>
<evidence type="ECO:0000256" key="1">
    <source>
        <dbReference type="ARBA" id="ARBA00023015"/>
    </source>
</evidence>
<gene>
    <name evidence="7" type="ORF">XA68_13739</name>
</gene>
<comment type="similarity">
    <text evidence="5">Belongs to the MATALPHA1 family.</text>
</comment>
<evidence type="ECO:0000313" key="8">
    <source>
        <dbReference type="Proteomes" id="UP000037136"/>
    </source>
</evidence>
<evidence type="ECO:0000256" key="4">
    <source>
        <dbReference type="ARBA" id="ARBA00023242"/>
    </source>
</evidence>
<dbReference type="Proteomes" id="UP000037136">
    <property type="component" value="Unassembled WGS sequence"/>
</dbReference>
<evidence type="ECO:0000256" key="5">
    <source>
        <dbReference type="RuleBase" id="RU003516"/>
    </source>
</evidence>
<dbReference type="GO" id="GO:0005634">
    <property type="term" value="C:nucleus"/>
    <property type="evidence" value="ECO:0007669"/>
    <property type="project" value="UniProtKB-SubCell"/>
</dbReference>
<dbReference type="InterPro" id="IPR006856">
    <property type="entry name" value="MATalpha_HMGbox"/>
</dbReference>
<name>A0A2A9PA31_OPHUN</name>
<dbReference type="EMBL" id="LAZP02000297">
    <property type="protein sequence ID" value="PFH58375.1"/>
    <property type="molecule type" value="Genomic_DNA"/>
</dbReference>
<evidence type="ECO:0000256" key="2">
    <source>
        <dbReference type="ARBA" id="ARBA00023125"/>
    </source>
</evidence>
<dbReference type="Pfam" id="PF04769">
    <property type="entry name" value="MATalpha_HMGbox"/>
    <property type="match status" value="1"/>
</dbReference>
<keyword evidence="4 5" id="KW-0539">Nucleus</keyword>
<dbReference type="OrthoDB" id="5398665at2759"/>
<dbReference type="PROSITE" id="PS51325">
    <property type="entry name" value="ALPHA_BOX"/>
    <property type="match status" value="1"/>
</dbReference>
<keyword evidence="8" id="KW-1185">Reference proteome</keyword>
<feature type="domain" description="Alpha box" evidence="6">
    <location>
        <begin position="60"/>
        <end position="115"/>
    </location>
</feature>
<organism evidence="7 8">
    <name type="scientific">Ophiocordyceps unilateralis</name>
    <name type="common">Zombie-ant fungus</name>
    <name type="synonym">Torrubia unilateralis</name>
    <dbReference type="NCBI Taxonomy" id="268505"/>
    <lineage>
        <taxon>Eukaryota</taxon>
        <taxon>Fungi</taxon>
        <taxon>Dikarya</taxon>
        <taxon>Ascomycota</taxon>
        <taxon>Pezizomycotina</taxon>
        <taxon>Sordariomycetes</taxon>
        <taxon>Hypocreomycetidae</taxon>
        <taxon>Hypocreales</taxon>
        <taxon>Ophiocordycipitaceae</taxon>
        <taxon>Ophiocordyceps</taxon>
    </lineage>
</organism>
<sequence length="361" mass="40659">MGRLAVLPKETILELLTDDAVFQLAKKYVEFEATTEADNVAAVEVAETPAPTQPAKVNERAKRPLNAFMAFRSYYVKLFPDIQQKTASGFLTTLWHKDPFRNKWALIAKVYSFARDQIGKDKISLAYFLSLACPTMKVPEPSSYLALLGWSVEEDNAGSQKLIQNEPSGSLDQCNISSDDVPSTELDLLSTLITVGFVPAQGVDLLERMGTNQNGMMTTDGVKYTLPVSYTPEKINFISKVRRNPIKAAKLLIGDNHALPFLDAESYNVHNVDLIGHLPLQRRYQDPRLHYNYSTNLSGMDVDPNEPVLDFNTLPQNDSFDISSPYDIDEMLGYTQMEGERTAHLPQSLRYNQLEDFHYTY</sequence>
<protein>
    <recommendedName>
        <fullName evidence="6">Alpha box domain-containing protein</fullName>
    </recommendedName>
</protein>
<dbReference type="GO" id="GO:0008301">
    <property type="term" value="F:DNA binding, bending"/>
    <property type="evidence" value="ECO:0007669"/>
    <property type="project" value="InterPro"/>
</dbReference>
<comment type="subcellular location">
    <subcellularLocation>
        <location evidence="5">Nucleus</location>
    </subcellularLocation>
</comment>
<dbReference type="GO" id="GO:0045895">
    <property type="term" value="P:positive regulation of mating-type specific transcription, DNA-templated"/>
    <property type="evidence" value="ECO:0007669"/>
    <property type="project" value="InterPro"/>
</dbReference>
<reference evidence="7 8" key="1">
    <citation type="journal article" date="2015" name="BMC Genomics">
        <title>Gene expression during zombie ant biting behavior reflects the complexity underlying fungal parasitic behavioral manipulation.</title>
        <authorList>
            <person name="de Bekker C."/>
            <person name="Ohm R.A."/>
            <person name="Loreto R.G."/>
            <person name="Sebastian A."/>
            <person name="Albert I."/>
            <person name="Merrow M."/>
            <person name="Brachmann A."/>
            <person name="Hughes D.P."/>
        </authorList>
    </citation>
    <scope>NUCLEOTIDE SEQUENCE [LARGE SCALE GENOMIC DNA]</scope>
    <source>
        <strain evidence="7 8">SC16a</strain>
    </source>
</reference>
<reference evidence="7 8" key="2">
    <citation type="journal article" date="2017" name="Sci. Rep.">
        <title>Ant-infecting Ophiocordyceps genomes reveal a high diversity of potential behavioral manipulation genes and a possible major role for enterotoxins.</title>
        <authorList>
            <person name="de Bekker C."/>
            <person name="Ohm R.A."/>
            <person name="Evans H.C."/>
            <person name="Brachmann A."/>
            <person name="Hughes D.P."/>
        </authorList>
    </citation>
    <scope>NUCLEOTIDE SEQUENCE [LARGE SCALE GENOMIC DNA]</scope>
    <source>
        <strain evidence="7 8">SC16a</strain>
    </source>
</reference>